<dbReference type="PANTHER" id="PTHR46148">
    <property type="entry name" value="CHROMO DOMAIN-CONTAINING PROTEIN"/>
    <property type="match status" value="1"/>
</dbReference>
<evidence type="ECO:0000256" key="1">
    <source>
        <dbReference type="SAM" id="SignalP"/>
    </source>
</evidence>
<dbReference type="Gramene" id="C.cajan_00780.t">
    <property type="protein sequence ID" value="C.cajan_00780.t.cds1"/>
    <property type="gene ID" value="C.cajan_00780"/>
</dbReference>
<dbReference type="PANTHER" id="PTHR46148:SF60">
    <property type="entry name" value="CHROMO DOMAIN-CONTAINING PROTEIN"/>
    <property type="match status" value="1"/>
</dbReference>
<feature type="chain" id="PRO_5007588537" evidence="1">
    <location>
        <begin position="23"/>
        <end position="101"/>
    </location>
</feature>
<dbReference type="Proteomes" id="UP000075243">
    <property type="component" value="Chromosome 11"/>
</dbReference>
<organism evidence="2 3">
    <name type="scientific">Cajanus cajan</name>
    <name type="common">Pigeon pea</name>
    <name type="synonym">Cajanus indicus</name>
    <dbReference type="NCBI Taxonomy" id="3821"/>
    <lineage>
        <taxon>Eukaryota</taxon>
        <taxon>Viridiplantae</taxon>
        <taxon>Streptophyta</taxon>
        <taxon>Embryophyta</taxon>
        <taxon>Tracheophyta</taxon>
        <taxon>Spermatophyta</taxon>
        <taxon>Magnoliopsida</taxon>
        <taxon>eudicotyledons</taxon>
        <taxon>Gunneridae</taxon>
        <taxon>Pentapetalae</taxon>
        <taxon>rosids</taxon>
        <taxon>fabids</taxon>
        <taxon>Fabales</taxon>
        <taxon>Fabaceae</taxon>
        <taxon>Papilionoideae</taxon>
        <taxon>50 kb inversion clade</taxon>
        <taxon>NPAAA clade</taxon>
        <taxon>indigoferoid/millettioid clade</taxon>
        <taxon>Phaseoleae</taxon>
        <taxon>Cajanus</taxon>
    </lineage>
</organism>
<proteinExistence type="predicted"/>
<dbReference type="AlphaFoldDB" id="A0A151SIJ4"/>
<name>A0A151SIJ4_CAJCA</name>
<feature type="non-terminal residue" evidence="2">
    <location>
        <position position="1"/>
    </location>
</feature>
<evidence type="ECO:0000313" key="3">
    <source>
        <dbReference type="Proteomes" id="UP000075243"/>
    </source>
</evidence>
<reference evidence="2 3" key="1">
    <citation type="journal article" date="2012" name="Nat. Biotechnol.">
        <title>Draft genome sequence of pigeonpea (Cajanus cajan), an orphan legume crop of resource-poor farmers.</title>
        <authorList>
            <person name="Varshney R.K."/>
            <person name="Chen W."/>
            <person name="Li Y."/>
            <person name="Bharti A.K."/>
            <person name="Saxena R.K."/>
            <person name="Schlueter J.A."/>
            <person name="Donoghue M.T."/>
            <person name="Azam S."/>
            <person name="Fan G."/>
            <person name="Whaley A.M."/>
            <person name="Farmer A.D."/>
            <person name="Sheridan J."/>
            <person name="Iwata A."/>
            <person name="Tuteja R."/>
            <person name="Penmetsa R.V."/>
            <person name="Wu W."/>
            <person name="Upadhyaya H.D."/>
            <person name="Yang S.P."/>
            <person name="Shah T."/>
            <person name="Saxena K.B."/>
            <person name="Michael T."/>
            <person name="McCombie W.R."/>
            <person name="Yang B."/>
            <person name="Zhang G."/>
            <person name="Yang H."/>
            <person name="Wang J."/>
            <person name="Spillane C."/>
            <person name="Cook D.R."/>
            <person name="May G.D."/>
            <person name="Xu X."/>
            <person name="Jackson S.A."/>
        </authorList>
    </citation>
    <scope>NUCLEOTIDE SEQUENCE [LARGE SCALE GENOMIC DNA]</scope>
    <source>
        <strain evidence="3">cv. Asha</strain>
    </source>
</reference>
<keyword evidence="1" id="KW-0732">Signal</keyword>
<dbReference type="EMBL" id="CM003613">
    <property type="protein sequence ID" value="KYP54609.1"/>
    <property type="molecule type" value="Genomic_DNA"/>
</dbReference>
<sequence length="101" mass="11769">IGSVAFQLTLLPFLFNLHNVFHVAKLRKCKHETCHVVESNVVQVKENLTYENKLVVVNHKLKDFRDKSINLMKFVRDVVTNEFIVGGRRKYQRSISITLSK</sequence>
<keyword evidence="3" id="KW-1185">Reference proteome</keyword>
<gene>
    <name evidence="2" type="ORF">KK1_000802</name>
</gene>
<evidence type="ECO:0000313" key="2">
    <source>
        <dbReference type="EMBL" id="KYP54609.1"/>
    </source>
</evidence>
<feature type="signal peptide" evidence="1">
    <location>
        <begin position="1"/>
        <end position="22"/>
    </location>
</feature>
<accession>A0A151SIJ4</accession>
<protein>
    <submittedName>
        <fullName evidence="2">Uncharacterized protein</fullName>
    </submittedName>
</protein>